<gene>
    <name evidence="1" type="ORF">RRG08_010576</name>
</gene>
<proteinExistence type="predicted"/>
<accession>A0AAE1DMZ0</accession>
<comment type="caution">
    <text evidence="1">The sequence shown here is derived from an EMBL/GenBank/DDBJ whole genome shotgun (WGS) entry which is preliminary data.</text>
</comment>
<sequence length="98" mass="10634">MKRLFLSLCPASVYRPGMFRRQFGLEIKSKGQADFNQSLRSPAEVSKVASKELVLKALQLICIDSAIAGRTAAAPARLARSAARCAHGHTSAARFLFV</sequence>
<protein>
    <submittedName>
        <fullName evidence="1">Uncharacterized protein</fullName>
    </submittedName>
</protein>
<dbReference type="Proteomes" id="UP001283361">
    <property type="component" value="Unassembled WGS sequence"/>
</dbReference>
<evidence type="ECO:0000313" key="2">
    <source>
        <dbReference type="Proteomes" id="UP001283361"/>
    </source>
</evidence>
<organism evidence="1 2">
    <name type="scientific">Elysia crispata</name>
    <name type="common">lettuce slug</name>
    <dbReference type="NCBI Taxonomy" id="231223"/>
    <lineage>
        <taxon>Eukaryota</taxon>
        <taxon>Metazoa</taxon>
        <taxon>Spiralia</taxon>
        <taxon>Lophotrochozoa</taxon>
        <taxon>Mollusca</taxon>
        <taxon>Gastropoda</taxon>
        <taxon>Heterobranchia</taxon>
        <taxon>Euthyneura</taxon>
        <taxon>Panpulmonata</taxon>
        <taxon>Sacoglossa</taxon>
        <taxon>Placobranchoidea</taxon>
        <taxon>Plakobranchidae</taxon>
        <taxon>Elysia</taxon>
    </lineage>
</organism>
<dbReference type="EMBL" id="JAWDGP010003341">
    <property type="protein sequence ID" value="KAK3775378.1"/>
    <property type="molecule type" value="Genomic_DNA"/>
</dbReference>
<reference evidence="1" key="1">
    <citation type="journal article" date="2023" name="G3 (Bethesda)">
        <title>A reference genome for the long-term kleptoplast-retaining sea slug Elysia crispata morphotype clarki.</title>
        <authorList>
            <person name="Eastman K.E."/>
            <person name="Pendleton A.L."/>
            <person name="Shaikh M.A."/>
            <person name="Suttiyut T."/>
            <person name="Ogas R."/>
            <person name="Tomko P."/>
            <person name="Gavelis G."/>
            <person name="Widhalm J.R."/>
            <person name="Wisecaver J.H."/>
        </authorList>
    </citation>
    <scope>NUCLEOTIDE SEQUENCE</scope>
    <source>
        <strain evidence="1">ECLA1</strain>
    </source>
</reference>
<dbReference type="AlphaFoldDB" id="A0AAE1DMZ0"/>
<keyword evidence="2" id="KW-1185">Reference proteome</keyword>
<evidence type="ECO:0000313" key="1">
    <source>
        <dbReference type="EMBL" id="KAK3775378.1"/>
    </source>
</evidence>
<name>A0AAE1DMZ0_9GAST</name>